<evidence type="ECO:0000313" key="1">
    <source>
        <dbReference type="EMBL" id="RPA91534.1"/>
    </source>
</evidence>
<keyword evidence="2" id="KW-1185">Reference proteome</keyword>
<gene>
    <name evidence="1" type="ORF">L873DRAFT_1819281</name>
</gene>
<protein>
    <submittedName>
        <fullName evidence="1">Uncharacterized protein</fullName>
    </submittedName>
</protein>
<evidence type="ECO:0000313" key="2">
    <source>
        <dbReference type="Proteomes" id="UP000276215"/>
    </source>
</evidence>
<dbReference type="EMBL" id="ML120494">
    <property type="protein sequence ID" value="RPA91534.1"/>
    <property type="molecule type" value="Genomic_DNA"/>
</dbReference>
<dbReference type="Proteomes" id="UP000276215">
    <property type="component" value="Unassembled WGS sequence"/>
</dbReference>
<dbReference type="AlphaFoldDB" id="A0A3N4JCI3"/>
<reference evidence="1 2" key="1">
    <citation type="journal article" date="2018" name="Nat. Ecol. Evol.">
        <title>Pezizomycetes genomes reveal the molecular basis of ectomycorrhizal truffle lifestyle.</title>
        <authorList>
            <person name="Murat C."/>
            <person name="Payen T."/>
            <person name="Noel B."/>
            <person name="Kuo A."/>
            <person name="Morin E."/>
            <person name="Chen J."/>
            <person name="Kohler A."/>
            <person name="Krizsan K."/>
            <person name="Balestrini R."/>
            <person name="Da Silva C."/>
            <person name="Montanini B."/>
            <person name="Hainaut M."/>
            <person name="Levati E."/>
            <person name="Barry K.W."/>
            <person name="Belfiori B."/>
            <person name="Cichocki N."/>
            <person name="Clum A."/>
            <person name="Dockter R.B."/>
            <person name="Fauchery L."/>
            <person name="Guy J."/>
            <person name="Iotti M."/>
            <person name="Le Tacon F."/>
            <person name="Lindquist E.A."/>
            <person name="Lipzen A."/>
            <person name="Malagnac F."/>
            <person name="Mello A."/>
            <person name="Molinier V."/>
            <person name="Miyauchi S."/>
            <person name="Poulain J."/>
            <person name="Riccioni C."/>
            <person name="Rubini A."/>
            <person name="Sitrit Y."/>
            <person name="Splivallo R."/>
            <person name="Traeger S."/>
            <person name="Wang M."/>
            <person name="Zifcakova L."/>
            <person name="Wipf D."/>
            <person name="Zambonelli A."/>
            <person name="Paolocci F."/>
            <person name="Nowrousian M."/>
            <person name="Ottonello S."/>
            <person name="Baldrian P."/>
            <person name="Spatafora J.W."/>
            <person name="Henrissat B."/>
            <person name="Nagy L.G."/>
            <person name="Aury J.M."/>
            <person name="Wincker P."/>
            <person name="Grigoriev I.V."/>
            <person name="Bonfante P."/>
            <person name="Martin F.M."/>
        </authorList>
    </citation>
    <scope>NUCLEOTIDE SEQUENCE [LARGE SCALE GENOMIC DNA]</scope>
    <source>
        <strain evidence="1 2">120613-1</strain>
    </source>
</reference>
<proteinExistence type="predicted"/>
<sequence>MMLYNAQNMLGVVCKIAEGYQDLATEAAQIRNMSAFTHGVQMLQMFQQFWNGQRELRGQFRQIREQFRQIQGQVAQIQGQVVQPDRFVQVRDQFIQIQDQVAQIQDRVVHIRDQAGEL</sequence>
<accession>A0A3N4JCI3</accession>
<name>A0A3N4JCI3_9PEZI</name>
<organism evidence="1 2">
    <name type="scientific">Choiromyces venosus 120613-1</name>
    <dbReference type="NCBI Taxonomy" id="1336337"/>
    <lineage>
        <taxon>Eukaryota</taxon>
        <taxon>Fungi</taxon>
        <taxon>Dikarya</taxon>
        <taxon>Ascomycota</taxon>
        <taxon>Pezizomycotina</taxon>
        <taxon>Pezizomycetes</taxon>
        <taxon>Pezizales</taxon>
        <taxon>Tuberaceae</taxon>
        <taxon>Choiromyces</taxon>
    </lineage>
</organism>